<evidence type="ECO:0000256" key="2">
    <source>
        <dbReference type="ARBA" id="ARBA00010688"/>
    </source>
</evidence>
<comment type="function">
    <text evidence="10">ATP dependent phosphorylation of adenosine and other related nucleoside analogs to monophosphate derivatives.</text>
</comment>
<dbReference type="STRING" id="51028.A0A0N4VII4"/>
<name>A0A0N4VII4_ENTVE</name>
<keyword evidence="4 10" id="KW-0808">Transferase</keyword>
<proteinExistence type="inferred from homology"/>
<dbReference type="Gene3D" id="3.30.1110.10">
    <property type="match status" value="1"/>
</dbReference>
<evidence type="ECO:0000256" key="8">
    <source>
        <dbReference type="ARBA" id="ARBA00022840"/>
    </source>
</evidence>
<dbReference type="GO" id="GO:0005524">
    <property type="term" value="F:ATP binding"/>
    <property type="evidence" value="ECO:0007669"/>
    <property type="project" value="UniProtKB-UniRule"/>
</dbReference>
<keyword evidence="10" id="KW-0539">Nucleus</keyword>
<accession>A0A0N4VII4</accession>
<organism evidence="14">
    <name type="scientific">Enterobius vermicularis</name>
    <name type="common">Human pinworm</name>
    <dbReference type="NCBI Taxonomy" id="51028"/>
    <lineage>
        <taxon>Eukaryota</taxon>
        <taxon>Metazoa</taxon>
        <taxon>Ecdysozoa</taxon>
        <taxon>Nematoda</taxon>
        <taxon>Chromadorea</taxon>
        <taxon>Rhabditida</taxon>
        <taxon>Spirurina</taxon>
        <taxon>Oxyuridomorpha</taxon>
        <taxon>Oxyuroidea</taxon>
        <taxon>Oxyuridae</taxon>
        <taxon>Enterobius</taxon>
    </lineage>
</organism>
<dbReference type="InterPro" id="IPR002173">
    <property type="entry name" value="Carboh/pur_kinase_PfkB_CS"/>
</dbReference>
<dbReference type="GO" id="GO:0044209">
    <property type="term" value="P:AMP salvage"/>
    <property type="evidence" value="ECO:0007669"/>
    <property type="project" value="UniProtKB-UniRule"/>
</dbReference>
<dbReference type="GO" id="GO:0006166">
    <property type="term" value="P:purine ribonucleoside salvage"/>
    <property type="evidence" value="ECO:0007669"/>
    <property type="project" value="UniProtKB-KW"/>
</dbReference>
<evidence type="ECO:0000313" key="13">
    <source>
        <dbReference type="Proteomes" id="UP000274131"/>
    </source>
</evidence>
<dbReference type="PANTHER" id="PTHR45769:SF3">
    <property type="entry name" value="ADENOSINE KINASE"/>
    <property type="match status" value="1"/>
</dbReference>
<evidence type="ECO:0000256" key="7">
    <source>
        <dbReference type="ARBA" id="ARBA00022777"/>
    </source>
</evidence>
<dbReference type="CDD" id="cd01168">
    <property type="entry name" value="adenosine_kinase"/>
    <property type="match status" value="1"/>
</dbReference>
<reference evidence="14" key="1">
    <citation type="submission" date="2017-02" db="UniProtKB">
        <authorList>
            <consortium name="WormBaseParasite"/>
        </authorList>
    </citation>
    <scope>IDENTIFICATION</scope>
</reference>
<protein>
    <recommendedName>
        <fullName evidence="3 10">Adenosine kinase</fullName>
        <shortName evidence="10">AK</shortName>
        <ecNumber evidence="3 10">2.7.1.20</ecNumber>
    </recommendedName>
    <alternativeName>
        <fullName evidence="10">Adenosine 5'-phosphotransferase</fullName>
    </alternativeName>
</protein>
<evidence type="ECO:0000256" key="3">
    <source>
        <dbReference type="ARBA" id="ARBA00012119"/>
    </source>
</evidence>
<sequence length="350" mass="39216">MPELLKQELEEGILLGCGNPLLDYQARVTKEFLDKWKLKENDAILLDDDRASIFDELEKNFEVQLLPGGATQNALRVCQWVLNKPNCTVFFGAIGDDKYGKTLKQKTTEAGVNVQYQVNSNAKTGTCAAMLYKEHRSLCAHLSAANTFTEDHLDKIENQQIIEKARYYYISGYFITVCPPALIRIAKHSYEKEKTFMMNLSAPFVPKFYMKVLNEVLPYVDVLFGNESEAVSFAEAFNFGTKDIVEIARRIADWPKKNTKTQRMIVFTQGADPTYVVYGTTVLKFPVQKLLPSEMVDTNGAGDAFVGGFLAQYIQGKSIEECIRCGQFTAVTVIKQSGCTLPAVCSYTSS</sequence>
<comment type="subcellular location">
    <subcellularLocation>
        <location evidence="10">Nucleus</location>
    </subcellularLocation>
</comment>
<evidence type="ECO:0000259" key="11">
    <source>
        <dbReference type="Pfam" id="PF00294"/>
    </source>
</evidence>
<dbReference type="Proteomes" id="UP000274131">
    <property type="component" value="Unassembled WGS sequence"/>
</dbReference>
<comment type="similarity">
    <text evidence="2 10">Belongs to the carbohydrate kinase PfkB family.</text>
</comment>
<dbReference type="SUPFAM" id="SSF53613">
    <property type="entry name" value="Ribokinase-like"/>
    <property type="match status" value="1"/>
</dbReference>
<evidence type="ECO:0000256" key="1">
    <source>
        <dbReference type="ARBA" id="ARBA00004801"/>
    </source>
</evidence>
<keyword evidence="6 10" id="KW-0547">Nucleotide-binding</keyword>
<dbReference type="Gene3D" id="3.40.1190.20">
    <property type="match status" value="1"/>
</dbReference>
<keyword evidence="13" id="KW-1185">Reference proteome</keyword>
<dbReference type="GO" id="GO:0005829">
    <property type="term" value="C:cytosol"/>
    <property type="evidence" value="ECO:0007669"/>
    <property type="project" value="TreeGrafter"/>
</dbReference>
<evidence type="ECO:0000256" key="4">
    <source>
        <dbReference type="ARBA" id="ARBA00022679"/>
    </source>
</evidence>
<comment type="catalytic activity">
    <reaction evidence="10">
        <text>adenosine + ATP = AMP + ADP + H(+)</text>
        <dbReference type="Rhea" id="RHEA:20824"/>
        <dbReference type="ChEBI" id="CHEBI:15378"/>
        <dbReference type="ChEBI" id="CHEBI:16335"/>
        <dbReference type="ChEBI" id="CHEBI:30616"/>
        <dbReference type="ChEBI" id="CHEBI:456215"/>
        <dbReference type="ChEBI" id="CHEBI:456216"/>
        <dbReference type="EC" id="2.7.1.20"/>
    </reaction>
</comment>
<dbReference type="UniPathway" id="UPA00588">
    <property type="reaction ID" value="UER00659"/>
</dbReference>
<keyword evidence="10" id="KW-0460">Magnesium</keyword>
<dbReference type="PANTHER" id="PTHR45769">
    <property type="entry name" value="ADENOSINE KINASE"/>
    <property type="match status" value="1"/>
</dbReference>
<feature type="active site" description="Proton acceptor" evidence="9">
    <location>
        <position position="303"/>
    </location>
</feature>
<dbReference type="GO" id="GO:0005634">
    <property type="term" value="C:nucleus"/>
    <property type="evidence" value="ECO:0007669"/>
    <property type="project" value="UniProtKB-SubCell"/>
</dbReference>
<dbReference type="Pfam" id="PF00294">
    <property type="entry name" value="PfkB"/>
    <property type="match status" value="1"/>
</dbReference>
<dbReference type="GO" id="GO:0004001">
    <property type="term" value="F:adenosine kinase activity"/>
    <property type="evidence" value="ECO:0007669"/>
    <property type="project" value="UniProtKB-UniRule"/>
</dbReference>
<dbReference type="InterPro" id="IPR011611">
    <property type="entry name" value="PfkB_dom"/>
</dbReference>
<gene>
    <name evidence="12" type="ORF">EVEC_LOCUS9980</name>
</gene>
<dbReference type="PRINTS" id="PR00989">
    <property type="entry name" value="ADENOKINASE"/>
</dbReference>
<evidence type="ECO:0000256" key="5">
    <source>
        <dbReference type="ARBA" id="ARBA00022726"/>
    </source>
</evidence>
<evidence type="ECO:0000313" key="12">
    <source>
        <dbReference type="EMBL" id="VDD95229.1"/>
    </source>
</evidence>
<evidence type="ECO:0000313" key="14">
    <source>
        <dbReference type="WBParaSite" id="EVEC_0001063701-mRNA-1"/>
    </source>
</evidence>
<dbReference type="WBParaSite" id="EVEC_0001063701-mRNA-1">
    <property type="protein sequence ID" value="EVEC_0001063701-mRNA-1"/>
    <property type="gene ID" value="EVEC_0001063701"/>
</dbReference>
<dbReference type="InterPro" id="IPR029056">
    <property type="entry name" value="Ribokinase-like"/>
</dbReference>
<keyword evidence="5 10" id="KW-0660">Purine salvage</keyword>
<dbReference type="EC" id="2.7.1.20" evidence="3 10"/>
<evidence type="ECO:0000256" key="9">
    <source>
        <dbReference type="PIRSR" id="PIRSR601805-1"/>
    </source>
</evidence>
<dbReference type="AlphaFoldDB" id="A0A0N4VII4"/>
<dbReference type="EMBL" id="UXUI01010432">
    <property type="protein sequence ID" value="VDD95229.1"/>
    <property type="molecule type" value="Genomic_DNA"/>
</dbReference>
<keyword evidence="7 10" id="KW-0418">Kinase</keyword>
<dbReference type="InterPro" id="IPR001805">
    <property type="entry name" value="Adenokinase"/>
</dbReference>
<comment type="cofactor">
    <cofactor evidence="10">
        <name>Mg(2+)</name>
        <dbReference type="ChEBI" id="CHEBI:18420"/>
    </cofactor>
    <text evidence="10">Binds 3 Mg(2+) ions per subunit.</text>
</comment>
<dbReference type="PROSITE" id="PS00584">
    <property type="entry name" value="PFKB_KINASES_2"/>
    <property type="match status" value="1"/>
</dbReference>
<evidence type="ECO:0000256" key="6">
    <source>
        <dbReference type="ARBA" id="ARBA00022741"/>
    </source>
</evidence>
<evidence type="ECO:0000256" key="10">
    <source>
        <dbReference type="RuleBase" id="RU368116"/>
    </source>
</evidence>
<dbReference type="OrthoDB" id="432447at2759"/>
<comment type="subunit">
    <text evidence="10">Monomer.</text>
</comment>
<dbReference type="GO" id="GO:0006144">
    <property type="term" value="P:purine nucleobase metabolic process"/>
    <property type="evidence" value="ECO:0007669"/>
    <property type="project" value="TreeGrafter"/>
</dbReference>
<comment type="pathway">
    <text evidence="1 10">Purine metabolism; AMP biosynthesis via salvage pathway; AMP from adenosine: step 1/1.</text>
</comment>
<feature type="domain" description="Carbohydrate kinase PfkB" evidence="11">
    <location>
        <begin position="38"/>
        <end position="342"/>
    </location>
</feature>
<keyword evidence="8 10" id="KW-0067">ATP-binding</keyword>
<dbReference type="FunFam" id="3.40.1190.20:FF:000014">
    <property type="entry name" value="ADO1p Adenosine kinase"/>
    <property type="match status" value="1"/>
</dbReference>
<reference evidence="12 13" key="2">
    <citation type="submission" date="2018-10" db="EMBL/GenBank/DDBJ databases">
        <authorList>
            <consortium name="Pathogen Informatics"/>
        </authorList>
    </citation>
    <scope>NUCLEOTIDE SEQUENCE [LARGE SCALE GENOMIC DNA]</scope>
</reference>